<dbReference type="EMBL" id="JELW01000022">
    <property type="protein sequence ID" value="EXU98930.1"/>
    <property type="molecule type" value="Genomic_DNA"/>
</dbReference>
<reference evidence="2 3" key="1">
    <citation type="submission" date="2014-02" db="EMBL/GenBank/DDBJ databases">
        <title>The genome sequence of the entomopathogenic fungus Metarhizium robertsii ARSEF 2575.</title>
        <authorList>
            <person name="Giuliano Garisto Donzelli B."/>
            <person name="Roe B.A."/>
            <person name="Macmil S.L."/>
            <person name="Krasnoff S.B."/>
            <person name="Gibson D.M."/>
        </authorList>
    </citation>
    <scope>NUCLEOTIDE SEQUENCE [LARGE SCALE GENOMIC DNA]</scope>
    <source>
        <strain evidence="2 3">ARSEF 2575</strain>
    </source>
</reference>
<sequence length="168" mass="17949">MKFISTLLTVLVSLGFAGTAAAADSCGSGCDCLEQFCCNSGPSSQCSNVEIPVCRDQSSEEGRQQRLTRKIGPGLRVLLSSVLRHVAVGGQYWPKGEHGGDAAVLLGMWFMLSGRGDSAASSNRRLAVDQQSNTFHLRGAEERRAAIVSNYSPSAMALARERNCSHEL</sequence>
<dbReference type="AlphaFoldDB" id="A0A0A1USP2"/>
<proteinExistence type="predicted"/>
<organism evidence="2 3">
    <name type="scientific">Metarhizium robertsii</name>
    <dbReference type="NCBI Taxonomy" id="568076"/>
    <lineage>
        <taxon>Eukaryota</taxon>
        <taxon>Fungi</taxon>
        <taxon>Dikarya</taxon>
        <taxon>Ascomycota</taxon>
        <taxon>Pezizomycotina</taxon>
        <taxon>Sordariomycetes</taxon>
        <taxon>Hypocreomycetidae</taxon>
        <taxon>Hypocreales</taxon>
        <taxon>Clavicipitaceae</taxon>
        <taxon>Metarhizium</taxon>
    </lineage>
</organism>
<name>A0A0A1USP2_9HYPO</name>
<keyword evidence="1" id="KW-0732">Signal</keyword>
<gene>
    <name evidence="2" type="ORF">X797_007928</name>
</gene>
<dbReference type="Proteomes" id="UP000030151">
    <property type="component" value="Unassembled WGS sequence"/>
</dbReference>
<evidence type="ECO:0000256" key="1">
    <source>
        <dbReference type="SAM" id="SignalP"/>
    </source>
</evidence>
<feature type="chain" id="PRO_5001980825" evidence="1">
    <location>
        <begin position="23"/>
        <end position="168"/>
    </location>
</feature>
<accession>A0A0A1USP2</accession>
<protein>
    <submittedName>
        <fullName evidence="2">Uncharacterized protein</fullName>
    </submittedName>
</protein>
<evidence type="ECO:0000313" key="3">
    <source>
        <dbReference type="Proteomes" id="UP000030151"/>
    </source>
</evidence>
<feature type="signal peptide" evidence="1">
    <location>
        <begin position="1"/>
        <end position="22"/>
    </location>
</feature>
<dbReference type="HOGENOM" id="CLU_1586883_0_0_1"/>
<evidence type="ECO:0000313" key="2">
    <source>
        <dbReference type="EMBL" id="EXU98930.1"/>
    </source>
</evidence>
<comment type="caution">
    <text evidence="2">The sequence shown here is derived from an EMBL/GenBank/DDBJ whole genome shotgun (WGS) entry which is preliminary data.</text>
</comment>